<accession>A0A917R7P5</accession>
<dbReference type="SUPFAM" id="SSF52200">
    <property type="entry name" value="Toll/Interleukin receptor TIR domain"/>
    <property type="match status" value="1"/>
</dbReference>
<feature type="region of interest" description="Disordered" evidence="1">
    <location>
        <begin position="144"/>
        <end position="163"/>
    </location>
</feature>
<sequence length="323" mass="35521">MAYLADDLNFAESDKPSFFISYSRNDTGYVKRLAGQLEEAGLPIWYDAHLVVGSRFARDTRNMITRALGVIVVMSGASQESEWVEREVLEAQLHDRLIIPILLSGERFFLLASTHYFDARGGTLLDERTLGLLHRVRDAYSPATRHTWLPPAPPSAAPASRPTDEASLRKLRACLFDGRVEHADILTTSLLLAPAGRLADGGLRRGDGARLSYGLLGEIDAAWAERSGGTQGFRAQLGVHPGPPPGTPAGQAGDFYALADSLGWLRDRRAIPPYGEFVPPAPYPHGFFPTLRNPQIEAHKGWHARWRQTVMAVHLRLRGQGGT</sequence>
<dbReference type="EMBL" id="BMNT01000021">
    <property type="protein sequence ID" value="GGK93414.1"/>
    <property type="molecule type" value="Genomic_DNA"/>
</dbReference>
<dbReference type="InterPro" id="IPR000157">
    <property type="entry name" value="TIR_dom"/>
</dbReference>
<dbReference type="AlphaFoldDB" id="A0A917R7P5"/>
<evidence type="ECO:0000259" key="2">
    <source>
        <dbReference type="PROSITE" id="PS50104"/>
    </source>
</evidence>
<reference evidence="3" key="2">
    <citation type="submission" date="2020-09" db="EMBL/GenBank/DDBJ databases">
        <authorList>
            <person name="Sun Q."/>
            <person name="Ohkuma M."/>
        </authorList>
    </citation>
    <scope>NUCLEOTIDE SEQUENCE</scope>
    <source>
        <strain evidence="3">JCM 13064</strain>
    </source>
</reference>
<comment type="caution">
    <text evidence="3">The sequence shown here is derived from an EMBL/GenBank/DDBJ whole genome shotgun (WGS) entry which is preliminary data.</text>
</comment>
<evidence type="ECO:0000313" key="4">
    <source>
        <dbReference type="Proteomes" id="UP000645217"/>
    </source>
</evidence>
<name>A0A917R7P5_9ACTN</name>
<evidence type="ECO:0000256" key="1">
    <source>
        <dbReference type="SAM" id="MobiDB-lite"/>
    </source>
</evidence>
<gene>
    <name evidence="3" type="ORF">GCM10007964_39860</name>
</gene>
<dbReference type="InterPro" id="IPR037215">
    <property type="entry name" value="GUN4-like_sf"/>
</dbReference>
<reference evidence="3" key="1">
    <citation type="journal article" date="2014" name="Int. J. Syst. Evol. Microbiol.">
        <title>Complete genome sequence of Corynebacterium casei LMG S-19264T (=DSM 44701T), isolated from a smear-ripened cheese.</title>
        <authorList>
            <consortium name="US DOE Joint Genome Institute (JGI-PGF)"/>
            <person name="Walter F."/>
            <person name="Albersmeier A."/>
            <person name="Kalinowski J."/>
            <person name="Ruckert C."/>
        </authorList>
    </citation>
    <scope>NUCLEOTIDE SEQUENCE</scope>
    <source>
        <strain evidence="3">JCM 13064</strain>
    </source>
</reference>
<dbReference type="Proteomes" id="UP000645217">
    <property type="component" value="Unassembled WGS sequence"/>
</dbReference>
<protein>
    <recommendedName>
        <fullName evidence="2">TIR domain-containing protein</fullName>
    </recommendedName>
</protein>
<dbReference type="PROSITE" id="PS50104">
    <property type="entry name" value="TIR"/>
    <property type="match status" value="1"/>
</dbReference>
<dbReference type="InterPro" id="IPR035897">
    <property type="entry name" value="Toll_tir_struct_dom_sf"/>
</dbReference>
<dbReference type="Gene3D" id="3.40.50.10140">
    <property type="entry name" value="Toll/interleukin-1 receptor homology (TIR) domain"/>
    <property type="match status" value="1"/>
</dbReference>
<proteinExistence type="predicted"/>
<dbReference type="SUPFAM" id="SSF140869">
    <property type="entry name" value="GUN4-like"/>
    <property type="match status" value="1"/>
</dbReference>
<organism evidence="3 4">
    <name type="scientific">Sphaerisporangium melleum</name>
    <dbReference type="NCBI Taxonomy" id="321316"/>
    <lineage>
        <taxon>Bacteria</taxon>
        <taxon>Bacillati</taxon>
        <taxon>Actinomycetota</taxon>
        <taxon>Actinomycetes</taxon>
        <taxon>Streptosporangiales</taxon>
        <taxon>Streptosporangiaceae</taxon>
        <taxon>Sphaerisporangium</taxon>
    </lineage>
</organism>
<feature type="domain" description="TIR" evidence="2">
    <location>
        <begin position="14"/>
        <end position="140"/>
    </location>
</feature>
<evidence type="ECO:0000313" key="3">
    <source>
        <dbReference type="EMBL" id="GGK93414.1"/>
    </source>
</evidence>
<dbReference type="GO" id="GO:0007165">
    <property type="term" value="P:signal transduction"/>
    <property type="evidence" value="ECO:0007669"/>
    <property type="project" value="InterPro"/>
</dbReference>
<keyword evidence="4" id="KW-1185">Reference proteome</keyword>
<dbReference type="Pfam" id="PF13676">
    <property type="entry name" value="TIR_2"/>
    <property type="match status" value="1"/>
</dbReference>